<keyword evidence="3 6" id="KW-0479">Metal-binding</keyword>
<feature type="binding site" evidence="6">
    <location>
        <position position="299"/>
    </location>
    <ligand>
        <name>Zn(2+)</name>
        <dbReference type="ChEBI" id="CHEBI:29105"/>
    </ligand>
</feature>
<evidence type="ECO:0000256" key="1">
    <source>
        <dbReference type="ARBA" id="ARBA00022448"/>
    </source>
</evidence>
<reference evidence="7 8" key="1">
    <citation type="submission" date="2017-10" db="EMBL/GenBank/DDBJ databases">
        <title>Draft genome of Longibacter Salinarum.</title>
        <authorList>
            <person name="Goh K.M."/>
            <person name="Shamsir M.S."/>
            <person name="Lim S.W."/>
        </authorList>
    </citation>
    <scope>NUCLEOTIDE SEQUENCE [LARGE SCALE GENOMIC DNA]</scope>
    <source>
        <strain evidence="7 8">KCTC 52045</strain>
    </source>
</reference>
<evidence type="ECO:0000256" key="4">
    <source>
        <dbReference type="ARBA" id="ARBA00022833"/>
    </source>
</evidence>
<dbReference type="RefSeq" id="WP_098075661.1">
    <property type="nucleotide sequence ID" value="NZ_PDEQ01000005.1"/>
</dbReference>
<evidence type="ECO:0000256" key="5">
    <source>
        <dbReference type="ARBA" id="ARBA00023136"/>
    </source>
</evidence>
<dbReference type="PANTHER" id="PTHR38344">
    <property type="entry name" value="UPF0753 PROTEIN AQ_863"/>
    <property type="match status" value="1"/>
</dbReference>
<keyword evidence="2 6" id="KW-1003">Cell membrane</keyword>
<evidence type="ECO:0000256" key="2">
    <source>
        <dbReference type="ARBA" id="ARBA00022475"/>
    </source>
</evidence>
<dbReference type="AlphaFoldDB" id="A0A2A8CWE9"/>
<dbReference type="OrthoDB" id="9805101at2"/>
<feature type="binding site" evidence="6">
    <location>
        <position position="506"/>
    </location>
    <ligand>
        <name>Zn(2+)</name>
        <dbReference type="ChEBI" id="CHEBI:29105"/>
    </ligand>
</feature>
<keyword evidence="8" id="KW-1185">Reference proteome</keyword>
<keyword evidence="5 6" id="KW-0472">Membrane</keyword>
<feature type="binding site" evidence="6">
    <location>
        <position position="491"/>
    </location>
    <ligand>
        <name>Zn(2+)</name>
        <dbReference type="ChEBI" id="CHEBI:29105"/>
    </ligand>
</feature>
<comment type="caution">
    <text evidence="7">The sequence shown here is derived from an EMBL/GenBank/DDBJ whole genome shotgun (WGS) entry which is preliminary data.</text>
</comment>
<name>A0A2A8CWE9_9BACT</name>
<organism evidence="7 8">
    <name type="scientific">Longibacter salinarum</name>
    <dbReference type="NCBI Taxonomy" id="1850348"/>
    <lineage>
        <taxon>Bacteria</taxon>
        <taxon>Pseudomonadati</taxon>
        <taxon>Rhodothermota</taxon>
        <taxon>Rhodothermia</taxon>
        <taxon>Rhodothermales</taxon>
        <taxon>Salisaetaceae</taxon>
        <taxon>Longibacter</taxon>
    </lineage>
</organism>
<keyword evidence="1 6" id="KW-0813">Transport</keyword>
<gene>
    <name evidence="6" type="primary">dabA</name>
    <name evidence="7" type="ORF">CRI94_10465</name>
</gene>
<comment type="function">
    <text evidence="6">Part of an energy-coupled inorganic carbon pump.</text>
</comment>
<dbReference type="InterPro" id="IPR018752">
    <property type="entry name" value="DabA"/>
</dbReference>
<dbReference type="GO" id="GO:0008270">
    <property type="term" value="F:zinc ion binding"/>
    <property type="evidence" value="ECO:0007669"/>
    <property type="project" value="UniProtKB-UniRule"/>
</dbReference>
<comment type="subunit">
    <text evidence="6">Forms a complex with DabB.</text>
</comment>
<evidence type="ECO:0000313" key="8">
    <source>
        <dbReference type="Proteomes" id="UP000220102"/>
    </source>
</evidence>
<evidence type="ECO:0000313" key="7">
    <source>
        <dbReference type="EMBL" id="PEN13069.1"/>
    </source>
</evidence>
<evidence type="ECO:0000256" key="6">
    <source>
        <dbReference type="HAMAP-Rule" id="MF_01871"/>
    </source>
</evidence>
<proteinExistence type="inferred from homology"/>
<evidence type="ECO:0000256" key="3">
    <source>
        <dbReference type="ARBA" id="ARBA00022723"/>
    </source>
</evidence>
<dbReference type="EMBL" id="PDEQ01000005">
    <property type="protein sequence ID" value="PEN13069.1"/>
    <property type="molecule type" value="Genomic_DNA"/>
</dbReference>
<accession>A0A2A8CWE9</accession>
<dbReference type="Pfam" id="PF10070">
    <property type="entry name" value="DabA"/>
    <property type="match status" value="1"/>
</dbReference>
<comment type="similarity">
    <text evidence="6">Belongs to the inorganic carbon transporter (TC 9.A.2) DabA family.</text>
</comment>
<dbReference type="HAMAP" id="MF_01871">
    <property type="entry name" value="DabA"/>
    <property type="match status" value="1"/>
</dbReference>
<protein>
    <recommendedName>
        <fullName evidence="6">Probable inorganic carbon transporter subunit DabA</fullName>
    </recommendedName>
</protein>
<comment type="subcellular location">
    <subcellularLocation>
        <location evidence="6">Cell membrane</location>
        <topology evidence="6">Peripheral membrane protein</topology>
    </subcellularLocation>
</comment>
<sequence>MSIEISVLRGRIENAAEAVGPLWPLRTFNSANPLSGFETLPFDEAVQRAGHLFRGRGYPSPTTFRHAWERGAIQPNLLRDRLKKHDITSKPEETLATMEANDVPSTAAPSDQRLNRLMSKWLAAFFDHGQAAWPMPNRADGFFASWRILAPFDRDIPGIRQTSDLPSTKLDAFIEALDGVPESEWETIFTHHLAALPGWVGLIRWQERGTAKEWGKAKPITLGGYLAVRLTLARLLDEPLLPEDATANGRVHPDDASLPAIWLSAWEETYRQGLLDDLATSAHQPTKETGRPDAQLVFCIDVRSEIIRRHLEATGPYETHGYAGFFGIPMEHEAYAPEGEVGERVKACPPIVDPRHRIAERVAPNRSEEAERYNGWAGLNAARQKLVKTLKNDVAAAFGFVEGSGGLFGVAMALRTLLPHKIYDWIQSANERIPRPSSFTEVTVDRDESLDEEDALAVGLSDQVKVVYAEAAFRLMGWTETFAPIVVFTGHGSQTPNNPFKSSLDCGACAGNPGGPNARVLAAICNDSDVRDALRDRGIDIPDDTVFLAGEHNTTTDEVRLYVDEENPPVDADALARLRADLTKAREKAAAERVGTMDAQLLSDPSRETERRAADWSETRPEWGLAGNAAFIVGPRRLTNDLDLDGRSFLHSYDWRVDESGTALETILTGPLVVGEWINMQYYFSTVDNAVYGSGSKITHNVSGKVGVVQGNGGDLMTGLPLQSLYLDDDVPYHDPLRLFAVLHAPVERVGMILQRQDTLKRLFDHEWVALTVMDPQQDNTLLRYEPGGTWASVMSDDRTVPELLPEAEPTS</sequence>
<dbReference type="PANTHER" id="PTHR38344:SF1">
    <property type="entry name" value="INORGANIC CARBON TRANSPORTER SUBUNIT DABA-RELATED"/>
    <property type="match status" value="1"/>
</dbReference>
<dbReference type="GO" id="GO:0005886">
    <property type="term" value="C:plasma membrane"/>
    <property type="evidence" value="ECO:0007669"/>
    <property type="project" value="UniProtKB-SubCell"/>
</dbReference>
<keyword evidence="4 6" id="KW-0862">Zinc</keyword>
<comment type="cofactor">
    <cofactor evidence="6">
        <name>Zn(2+)</name>
        <dbReference type="ChEBI" id="CHEBI:29105"/>
    </cofactor>
</comment>
<dbReference type="Proteomes" id="UP000220102">
    <property type="component" value="Unassembled WGS sequence"/>
</dbReference>
<feature type="binding site" evidence="6">
    <location>
        <position position="301"/>
    </location>
    <ligand>
        <name>Zn(2+)</name>
        <dbReference type="ChEBI" id="CHEBI:29105"/>
    </ligand>
</feature>